<dbReference type="SUPFAM" id="SSF103088">
    <property type="entry name" value="OmpA-like"/>
    <property type="match status" value="1"/>
</dbReference>
<keyword evidence="2" id="KW-0732">Signal</keyword>
<dbReference type="PROSITE" id="PS51123">
    <property type="entry name" value="OMPA_2"/>
    <property type="match status" value="1"/>
</dbReference>
<dbReference type="Gene3D" id="3.30.1330.60">
    <property type="entry name" value="OmpA-like domain"/>
    <property type="match status" value="1"/>
</dbReference>
<dbReference type="GO" id="GO:0016020">
    <property type="term" value="C:membrane"/>
    <property type="evidence" value="ECO:0007669"/>
    <property type="project" value="UniProtKB-UniRule"/>
</dbReference>
<evidence type="ECO:0000259" key="3">
    <source>
        <dbReference type="PROSITE" id="PS51123"/>
    </source>
</evidence>
<protein>
    <submittedName>
        <fullName evidence="4">Proteobacterial sortase system OmpA family protein</fullName>
    </submittedName>
</protein>
<dbReference type="STRING" id="1457154.CAPSK01_002660"/>
<dbReference type="RefSeq" id="WP_273703580.1">
    <property type="nucleotide sequence ID" value="NZ_JDSS02000024.1"/>
</dbReference>
<dbReference type="InterPro" id="IPR036737">
    <property type="entry name" value="OmpA-like_sf"/>
</dbReference>
<proteinExistence type="predicted"/>
<dbReference type="AlphaFoldDB" id="A0A084Y024"/>
<feature type="chain" id="PRO_5001785498" evidence="2">
    <location>
        <begin position="23"/>
        <end position="393"/>
    </location>
</feature>
<comment type="caution">
    <text evidence="4">The sequence shown here is derived from an EMBL/GenBank/DDBJ whole genome shotgun (WGS) entry which is preliminary data.</text>
</comment>
<accession>A0A084Y024</accession>
<keyword evidence="1" id="KW-0472">Membrane</keyword>
<dbReference type="Pfam" id="PF00691">
    <property type="entry name" value="OmpA"/>
    <property type="match status" value="1"/>
</dbReference>
<evidence type="ECO:0000313" key="4">
    <source>
        <dbReference type="EMBL" id="KFB68068.1"/>
    </source>
</evidence>
<name>A0A084Y024_9PROT</name>
<evidence type="ECO:0000256" key="2">
    <source>
        <dbReference type="SAM" id="SignalP"/>
    </source>
</evidence>
<feature type="domain" description="OmpA-like" evidence="3">
    <location>
        <begin position="268"/>
        <end position="392"/>
    </location>
</feature>
<dbReference type="Proteomes" id="UP000019812">
    <property type="component" value="Unassembled WGS sequence"/>
</dbReference>
<dbReference type="EMBL" id="JDSS02000024">
    <property type="protein sequence ID" value="KFB68068.1"/>
    <property type="molecule type" value="Genomic_DNA"/>
</dbReference>
<organism evidence="4 5">
    <name type="scientific">Candidatus Accumulibacter vicinus</name>
    <dbReference type="NCBI Taxonomy" id="2954382"/>
    <lineage>
        <taxon>Bacteria</taxon>
        <taxon>Pseudomonadati</taxon>
        <taxon>Pseudomonadota</taxon>
        <taxon>Betaproteobacteria</taxon>
        <taxon>Candidatus Accumulibacter</taxon>
    </lineage>
</organism>
<feature type="signal peptide" evidence="2">
    <location>
        <begin position="1"/>
        <end position="22"/>
    </location>
</feature>
<dbReference type="InterPro" id="IPR006665">
    <property type="entry name" value="OmpA-like"/>
</dbReference>
<evidence type="ECO:0000256" key="1">
    <source>
        <dbReference type="PROSITE-ProRule" id="PRU00473"/>
    </source>
</evidence>
<gene>
    <name evidence="4" type="ORF">CAPSK01_002660</name>
</gene>
<evidence type="ECO:0000313" key="5">
    <source>
        <dbReference type="Proteomes" id="UP000019812"/>
    </source>
</evidence>
<sequence>MPTLSFLILCLLASLGFLAGCAAPLSPKVKTPMELEPAVKALATDLFGQVRASQNFVGRMGKKAFVVDPFIDAYTAEVNETSRQIEQVLMREVRSAFPEFPIEHMSVKNLGTSQYVVNGTIRLDKASGSGFYRVSSSVVDLKTGMIIANSEVWLTKEKLNFEPIASYKESPMYLKDKRVEGYVATTLSNTGELADKSYFDTLPTAAVLSEADVRFDAGDFANALDLYQLAEGRADGKTMKTYSALYQSYRKLGQNQEAEKAFANLVDVGLVNNNLSTRFLFTVKTTDFVADPSLRSQYALWLRQIARRVATTGVCLNIVGHSSRSGNERYNDQLSQQRALAVQKLMQKDFPQVMQKTKAYGRGFRENIIGTGSDDAQDAIDRRVEFRVVECGR</sequence>
<reference evidence="4 5" key="1">
    <citation type="submission" date="2014-07" db="EMBL/GenBank/DDBJ databases">
        <title>Expanding our view of genomic diversity in Candidatus Accumulibacter clades.</title>
        <authorList>
            <person name="Skennerton C.T."/>
            <person name="Barr J.J."/>
            <person name="Slater F.R."/>
            <person name="Bond P.L."/>
            <person name="Tyson G.W."/>
        </authorList>
    </citation>
    <scope>NUCLEOTIDE SEQUENCE [LARGE SCALE GENOMIC DNA]</scope>
    <source>
        <strain evidence="5">SK-01</strain>
    </source>
</reference>